<dbReference type="AlphaFoldDB" id="A0A2G2XLB3"/>
<accession>A0A2G2XLB3</accession>
<dbReference type="EMBL" id="MLFT02000001">
    <property type="protein sequence ID" value="PHT58276.1"/>
    <property type="molecule type" value="Genomic_DNA"/>
</dbReference>
<sequence>MVQSFNGYVINGYKFYIEKYGSNKSMMNSGICIKDFSHSADNIDYYDRLIEILQLDYNALPFTLTMLFKCSWFDPTPKHGTKVHPQYNLVDVNKRRLFNKYEPFIMVFQASQVYFKMYPTVKKIVSEWLAVSPIKARFVVEQPRTLNDSAFQEDNSQIHEIDIDENKILNTLNDPDSMFIDMEGEKKEEDEEDNENEDEDRDKDADKDEDKDKDGDDNHDDDDEEEEEDEEDEEDEECELHKKEKKKNLIFPINMSDTPSLVGGSPDTPGFIDIPIGSSSISSTTRRLVISVIGEK</sequence>
<dbReference type="PANTHER" id="PTHR48258:SF4">
    <property type="entry name" value="DUF4216 DOMAIN-CONTAINING PROTEIN"/>
    <property type="match status" value="1"/>
</dbReference>
<evidence type="ECO:0000313" key="4">
    <source>
        <dbReference type="Proteomes" id="UP000224567"/>
    </source>
</evidence>
<organism evidence="3 4">
    <name type="scientific">Capsicum baccatum</name>
    <name type="common">Peruvian pepper</name>
    <dbReference type="NCBI Taxonomy" id="33114"/>
    <lineage>
        <taxon>Eukaryota</taxon>
        <taxon>Viridiplantae</taxon>
        <taxon>Streptophyta</taxon>
        <taxon>Embryophyta</taxon>
        <taxon>Tracheophyta</taxon>
        <taxon>Spermatophyta</taxon>
        <taxon>Magnoliopsida</taxon>
        <taxon>eudicotyledons</taxon>
        <taxon>Gunneridae</taxon>
        <taxon>Pentapetalae</taxon>
        <taxon>asterids</taxon>
        <taxon>lamiids</taxon>
        <taxon>Solanales</taxon>
        <taxon>Solanaceae</taxon>
        <taxon>Solanoideae</taxon>
        <taxon>Capsiceae</taxon>
        <taxon>Capsicum</taxon>
    </lineage>
</organism>
<name>A0A2G2XLB3_CAPBA</name>
<feature type="domain" description="DUF4216" evidence="2">
    <location>
        <begin position="54"/>
        <end position="131"/>
    </location>
</feature>
<gene>
    <name evidence="3" type="ORF">CQW23_00639</name>
</gene>
<proteinExistence type="predicted"/>
<evidence type="ECO:0000313" key="3">
    <source>
        <dbReference type="EMBL" id="PHT58276.1"/>
    </source>
</evidence>
<dbReference type="InterPro" id="IPR025312">
    <property type="entry name" value="DUF4216"/>
</dbReference>
<protein>
    <recommendedName>
        <fullName evidence="2">DUF4216 domain-containing protein</fullName>
    </recommendedName>
</protein>
<feature type="compositionally biased region" description="Acidic residues" evidence="1">
    <location>
        <begin position="217"/>
        <end position="238"/>
    </location>
</feature>
<keyword evidence="4" id="KW-1185">Reference proteome</keyword>
<feature type="compositionally biased region" description="Acidic residues" evidence="1">
    <location>
        <begin position="188"/>
        <end position="201"/>
    </location>
</feature>
<dbReference type="STRING" id="33114.A0A2G2XLB3"/>
<dbReference type="Proteomes" id="UP000224567">
    <property type="component" value="Unassembled WGS sequence"/>
</dbReference>
<feature type="compositionally biased region" description="Basic and acidic residues" evidence="1">
    <location>
        <begin position="202"/>
        <end position="216"/>
    </location>
</feature>
<reference evidence="4" key="2">
    <citation type="journal article" date="2017" name="J. Anim. Genet.">
        <title>Multiple reference genome sequences of hot pepper reveal the massive evolution of plant disease resistance genes by retroduplication.</title>
        <authorList>
            <person name="Kim S."/>
            <person name="Park J."/>
            <person name="Yeom S.-I."/>
            <person name="Kim Y.-M."/>
            <person name="Seo E."/>
            <person name="Kim K.-T."/>
            <person name="Kim M.-S."/>
            <person name="Lee J.M."/>
            <person name="Cheong K."/>
            <person name="Shin H.-S."/>
            <person name="Kim S.-B."/>
            <person name="Han K."/>
            <person name="Lee J."/>
            <person name="Park M."/>
            <person name="Lee H.-A."/>
            <person name="Lee H.-Y."/>
            <person name="Lee Y."/>
            <person name="Oh S."/>
            <person name="Lee J.H."/>
            <person name="Choi E."/>
            <person name="Choi E."/>
            <person name="Lee S.E."/>
            <person name="Jeon J."/>
            <person name="Kim H."/>
            <person name="Choi G."/>
            <person name="Song H."/>
            <person name="Lee J."/>
            <person name="Lee S.-C."/>
            <person name="Kwon J.-K."/>
            <person name="Lee H.-Y."/>
            <person name="Koo N."/>
            <person name="Hong Y."/>
            <person name="Kim R.W."/>
            <person name="Kang W.-H."/>
            <person name="Huh J.H."/>
            <person name="Kang B.-C."/>
            <person name="Yang T.-J."/>
            <person name="Lee Y.-H."/>
            <person name="Bennetzen J.L."/>
            <person name="Choi D."/>
        </authorList>
    </citation>
    <scope>NUCLEOTIDE SEQUENCE [LARGE SCALE GENOMIC DNA]</scope>
    <source>
        <strain evidence="4">cv. PBC81</strain>
    </source>
</reference>
<feature type="region of interest" description="Disordered" evidence="1">
    <location>
        <begin position="185"/>
        <end position="249"/>
    </location>
</feature>
<dbReference type="OrthoDB" id="1300947at2759"/>
<evidence type="ECO:0000259" key="2">
    <source>
        <dbReference type="Pfam" id="PF13952"/>
    </source>
</evidence>
<comment type="caution">
    <text evidence="3">The sequence shown here is derived from an EMBL/GenBank/DDBJ whole genome shotgun (WGS) entry which is preliminary data.</text>
</comment>
<reference evidence="3 4" key="1">
    <citation type="journal article" date="2017" name="Genome Biol.">
        <title>New reference genome sequences of hot pepper reveal the massive evolution of plant disease-resistance genes by retroduplication.</title>
        <authorList>
            <person name="Kim S."/>
            <person name="Park J."/>
            <person name="Yeom S.I."/>
            <person name="Kim Y.M."/>
            <person name="Seo E."/>
            <person name="Kim K.T."/>
            <person name="Kim M.S."/>
            <person name="Lee J.M."/>
            <person name="Cheong K."/>
            <person name="Shin H.S."/>
            <person name="Kim S.B."/>
            <person name="Han K."/>
            <person name="Lee J."/>
            <person name="Park M."/>
            <person name="Lee H.A."/>
            <person name="Lee H.Y."/>
            <person name="Lee Y."/>
            <person name="Oh S."/>
            <person name="Lee J.H."/>
            <person name="Choi E."/>
            <person name="Choi E."/>
            <person name="Lee S.E."/>
            <person name="Jeon J."/>
            <person name="Kim H."/>
            <person name="Choi G."/>
            <person name="Song H."/>
            <person name="Lee J."/>
            <person name="Lee S.C."/>
            <person name="Kwon J.K."/>
            <person name="Lee H.Y."/>
            <person name="Koo N."/>
            <person name="Hong Y."/>
            <person name="Kim R.W."/>
            <person name="Kang W.H."/>
            <person name="Huh J.H."/>
            <person name="Kang B.C."/>
            <person name="Yang T.J."/>
            <person name="Lee Y.H."/>
            <person name="Bennetzen J.L."/>
            <person name="Choi D."/>
        </authorList>
    </citation>
    <scope>NUCLEOTIDE SEQUENCE [LARGE SCALE GENOMIC DNA]</scope>
    <source>
        <strain evidence="4">cv. PBC81</strain>
    </source>
</reference>
<dbReference type="Pfam" id="PF13952">
    <property type="entry name" value="DUF4216"/>
    <property type="match status" value="1"/>
</dbReference>
<dbReference type="PANTHER" id="PTHR48258">
    <property type="entry name" value="DUF4218 DOMAIN-CONTAINING PROTEIN-RELATED"/>
    <property type="match status" value="1"/>
</dbReference>
<evidence type="ECO:0000256" key="1">
    <source>
        <dbReference type="SAM" id="MobiDB-lite"/>
    </source>
</evidence>